<protein>
    <submittedName>
        <fullName evidence="1">Phosphoenolpyruvate--protein phosphotransferase</fullName>
    </submittedName>
</protein>
<keyword evidence="2" id="KW-1185">Reference proteome</keyword>
<reference evidence="1" key="1">
    <citation type="submission" date="2023-09" db="EMBL/GenBank/DDBJ databases">
        <title>Vallitalea sediminicola and Vallitalea maricola sp. nov., anaerobic bacteria isolated from marine sediment.</title>
        <authorList>
            <person name="Hirano S."/>
            <person name="Maeda A."/>
            <person name="Terahara T."/>
            <person name="Mori K."/>
            <person name="Hamada M."/>
            <person name="Matsumoto R."/>
            <person name="Kobayashi T."/>
        </authorList>
    </citation>
    <scope>NUCLEOTIDE SEQUENCE</scope>
    <source>
        <strain evidence="1">AN17-2</strain>
    </source>
</reference>
<sequence>MILNGIGASNGFAIGKVYKYEPVKVQVEKKQVDNIQDEITKLDNAIDISIKELEAIRIKAQEDIDEKSAEIFNAHIQILNDPEFIGNIKKNVKSDSINADYAIKEIADMFINMFEAMDNEYMKERAADIKDVSQRLLYHVLGINNNGATPIKEEVIVIANDLTPSDTAQFDKRYIKGFVTNVGGRTSHAAIMARTLEIPTVVGTKTALLDIKESDIIMVDGFDGKVHINPSNEQIEEAKAKIKMYKKKQAIWAQLKNTSTVTMDNHYVELVGNIGSPEDVEGVNNNGGEGIGLYRTEFLYMGRKNLPTEEEQFEAYKVVLNNMGDKPVVVRTLDIGGDKELPYMEMDKEMNPFLGNRAIRLCLSKKDIFKTQLRALLRASVYGNLRIMFPMIATMDEFHEAKDMLMESKCELIKEGSRVSDHIEIGIMIEIPAAAILADQFAKEVDFFSIGTNDLIQYTFAADRMNEKVSYLYQPFNPSLLRLIKMVINAAHKEGKWVGMCGEMAGEQLAIPILIGLGLDEFSMSATSILQARHIISKLNYNDMVKLASEVLQMTRDKDVYNRICGVLKEDV</sequence>
<accession>A0ACB5UEN5</accession>
<name>A0ACB5UEN5_9FIRM</name>
<evidence type="ECO:0000313" key="1">
    <source>
        <dbReference type="EMBL" id="GMQ61406.1"/>
    </source>
</evidence>
<dbReference type="EMBL" id="BTPU01000009">
    <property type="protein sequence ID" value="GMQ61406.1"/>
    <property type="molecule type" value="Genomic_DNA"/>
</dbReference>
<proteinExistence type="predicted"/>
<gene>
    <name evidence="1" type="primary">ptsP_1</name>
    <name evidence="1" type="ORF">AN2V17_06350</name>
</gene>
<comment type="caution">
    <text evidence="1">The sequence shown here is derived from an EMBL/GenBank/DDBJ whole genome shotgun (WGS) entry which is preliminary data.</text>
</comment>
<dbReference type="Proteomes" id="UP001374599">
    <property type="component" value="Unassembled WGS sequence"/>
</dbReference>
<organism evidence="1 2">
    <name type="scientific">Vallitalea maricola</name>
    <dbReference type="NCBI Taxonomy" id="3074433"/>
    <lineage>
        <taxon>Bacteria</taxon>
        <taxon>Bacillati</taxon>
        <taxon>Bacillota</taxon>
        <taxon>Clostridia</taxon>
        <taxon>Lachnospirales</taxon>
        <taxon>Vallitaleaceae</taxon>
        <taxon>Vallitalea</taxon>
    </lineage>
</organism>
<evidence type="ECO:0000313" key="2">
    <source>
        <dbReference type="Proteomes" id="UP001374599"/>
    </source>
</evidence>